<sequence length="45" mass="4758">NPNLVAEITYPGGPSVAGVFESVGYVVIRPDQHYNSNPKVSTNLG</sequence>
<name>A0ACA9S857_9GLOM</name>
<organism evidence="1 2">
    <name type="scientific">Racocetra persica</name>
    <dbReference type="NCBI Taxonomy" id="160502"/>
    <lineage>
        <taxon>Eukaryota</taxon>
        <taxon>Fungi</taxon>
        <taxon>Fungi incertae sedis</taxon>
        <taxon>Mucoromycota</taxon>
        <taxon>Glomeromycotina</taxon>
        <taxon>Glomeromycetes</taxon>
        <taxon>Diversisporales</taxon>
        <taxon>Gigasporaceae</taxon>
        <taxon>Racocetra</taxon>
    </lineage>
</organism>
<evidence type="ECO:0000313" key="1">
    <source>
        <dbReference type="EMBL" id="CAG8831322.1"/>
    </source>
</evidence>
<protein>
    <submittedName>
        <fullName evidence="1">9231_t:CDS:1</fullName>
    </submittedName>
</protein>
<proteinExistence type="predicted"/>
<evidence type="ECO:0000313" key="2">
    <source>
        <dbReference type="Proteomes" id="UP000789920"/>
    </source>
</evidence>
<keyword evidence="2" id="KW-1185">Reference proteome</keyword>
<feature type="non-terminal residue" evidence="1">
    <location>
        <position position="1"/>
    </location>
</feature>
<comment type="caution">
    <text evidence="1">The sequence shown here is derived from an EMBL/GenBank/DDBJ whole genome shotgun (WGS) entry which is preliminary data.</text>
</comment>
<dbReference type="EMBL" id="CAJVQC010101172">
    <property type="protein sequence ID" value="CAG8831322.1"/>
    <property type="molecule type" value="Genomic_DNA"/>
</dbReference>
<reference evidence="1" key="1">
    <citation type="submission" date="2021-06" db="EMBL/GenBank/DDBJ databases">
        <authorList>
            <person name="Kallberg Y."/>
            <person name="Tangrot J."/>
            <person name="Rosling A."/>
        </authorList>
    </citation>
    <scope>NUCLEOTIDE SEQUENCE</scope>
    <source>
        <strain evidence="1">MA461A</strain>
    </source>
</reference>
<dbReference type="Proteomes" id="UP000789920">
    <property type="component" value="Unassembled WGS sequence"/>
</dbReference>
<accession>A0ACA9S857</accession>
<gene>
    <name evidence="1" type="ORF">RPERSI_LOCUS28103</name>
</gene>